<dbReference type="AlphaFoldDB" id="A0A1B7YAY8"/>
<protein>
    <submittedName>
        <fullName evidence="3">Alpha beta hydrolase fold-containing protein</fullName>
    </submittedName>
</protein>
<evidence type="ECO:0000259" key="2">
    <source>
        <dbReference type="Pfam" id="PF12697"/>
    </source>
</evidence>
<dbReference type="GeneID" id="28867107"/>
<comment type="caution">
    <text evidence="3">The sequence shown here is derived from an EMBL/GenBank/DDBJ whole genome shotgun (WGS) entry which is preliminary data.</text>
</comment>
<sequence length="291" mass="30906">MHFNALLAVAAVAGSVSGLAVRQNTPAWQVLPPTPELPKPISTVKTPINGIQMWFQKYNEKAGGVPIVMDHGGLGFSGYFGSVITRLIDAGHYVIAVDRRGHGRTTYNANDVFTYDQMAADIHALLEGAGVPQYNVVGWSDGGITTLAALINPVTAKPINKAFVFGASSRPEQTNATFSDTAIFSTLVARCRTEYASLQPGVDFTAFATKVATMEGTLPQFTAAQLAGIDGKRVMIAGAEHEEAVNRDVPGILNKAIPGSSVTILKGVSHFAPMQDPAQFTKAVIDFFNKA</sequence>
<feature type="chain" id="PRO_5008601492" evidence="1">
    <location>
        <begin position="19"/>
        <end position="291"/>
    </location>
</feature>
<evidence type="ECO:0000256" key="1">
    <source>
        <dbReference type="SAM" id="SignalP"/>
    </source>
</evidence>
<dbReference type="InterPro" id="IPR050266">
    <property type="entry name" value="AB_hydrolase_sf"/>
</dbReference>
<dbReference type="OrthoDB" id="190201at2759"/>
<dbReference type="EMBL" id="LTAN01000005">
    <property type="protein sequence ID" value="OBR09261.1"/>
    <property type="molecule type" value="Genomic_DNA"/>
</dbReference>
<evidence type="ECO:0000313" key="4">
    <source>
        <dbReference type="Proteomes" id="UP000092177"/>
    </source>
</evidence>
<dbReference type="PANTHER" id="PTHR43798">
    <property type="entry name" value="MONOACYLGLYCEROL LIPASE"/>
    <property type="match status" value="1"/>
</dbReference>
<dbReference type="GO" id="GO:0016020">
    <property type="term" value="C:membrane"/>
    <property type="evidence" value="ECO:0007669"/>
    <property type="project" value="TreeGrafter"/>
</dbReference>
<feature type="domain" description="AB hydrolase-1" evidence="2">
    <location>
        <begin position="67"/>
        <end position="281"/>
    </location>
</feature>
<accession>A0A1B7YAY8</accession>
<dbReference type="InterPro" id="IPR029058">
    <property type="entry name" value="AB_hydrolase_fold"/>
</dbReference>
<keyword evidence="3" id="KW-0378">Hydrolase</keyword>
<dbReference type="Pfam" id="PF12697">
    <property type="entry name" value="Abhydrolase_6"/>
    <property type="match status" value="1"/>
</dbReference>
<keyword evidence="4" id="KW-1185">Reference proteome</keyword>
<dbReference type="PANTHER" id="PTHR43798:SF33">
    <property type="entry name" value="HYDROLASE, PUTATIVE (AFU_ORTHOLOGUE AFUA_2G14860)-RELATED"/>
    <property type="match status" value="1"/>
</dbReference>
<dbReference type="VEuPathDB" id="FungiDB:CH63R_08026"/>
<organism evidence="3 4">
    <name type="scientific">Colletotrichum higginsianum (strain IMI 349063)</name>
    <name type="common">Crucifer anthracnose fungus</name>
    <dbReference type="NCBI Taxonomy" id="759273"/>
    <lineage>
        <taxon>Eukaryota</taxon>
        <taxon>Fungi</taxon>
        <taxon>Dikarya</taxon>
        <taxon>Ascomycota</taxon>
        <taxon>Pezizomycotina</taxon>
        <taxon>Sordariomycetes</taxon>
        <taxon>Hypocreomycetidae</taxon>
        <taxon>Glomerellales</taxon>
        <taxon>Glomerellaceae</taxon>
        <taxon>Colletotrichum</taxon>
        <taxon>Colletotrichum destructivum species complex</taxon>
    </lineage>
</organism>
<dbReference type="Proteomes" id="UP000092177">
    <property type="component" value="Chromosome 5"/>
</dbReference>
<gene>
    <name evidence="3" type="ORF">CH63R_08026</name>
</gene>
<dbReference type="RefSeq" id="XP_018157778.1">
    <property type="nucleotide sequence ID" value="XM_018303000.1"/>
</dbReference>
<name>A0A1B7YAY8_COLHI</name>
<dbReference type="Gene3D" id="3.40.50.1820">
    <property type="entry name" value="alpha/beta hydrolase"/>
    <property type="match status" value="1"/>
</dbReference>
<dbReference type="SUPFAM" id="SSF53474">
    <property type="entry name" value="alpha/beta-Hydrolases"/>
    <property type="match status" value="1"/>
</dbReference>
<proteinExistence type="predicted"/>
<dbReference type="GO" id="GO:0016787">
    <property type="term" value="F:hydrolase activity"/>
    <property type="evidence" value="ECO:0007669"/>
    <property type="project" value="UniProtKB-KW"/>
</dbReference>
<evidence type="ECO:0000313" key="3">
    <source>
        <dbReference type="EMBL" id="OBR09261.1"/>
    </source>
</evidence>
<feature type="signal peptide" evidence="1">
    <location>
        <begin position="1"/>
        <end position="18"/>
    </location>
</feature>
<dbReference type="KEGG" id="chig:CH63R_08026"/>
<reference evidence="4" key="1">
    <citation type="journal article" date="2017" name="BMC Genomics">
        <title>Gapless genome assembly of Colletotrichum higginsianum reveals chromosome structure and association of transposable elements with secondary metabolite gene clusters.</title>
        <authorList>
            <person name="Dallery J.-F."/>
            <person name="Lapalu N."/>
            <person name="Zampounis A."/>
            <person name="Pigne S."/>
            <person name="Luyten I."/>
            <person name="Amselem J."/>
            <person name="Wittenberg A.H.J."/>
            <person name="Zhou S."/>
            <person name="de Queiroz M.V."/>
            <person name="Robin G.P."/>
            <person name="Auger A."/>
            <person name="Hainaut M."/>
            <person name="Henrissat B."/>
            <person name="Kim K.-T."/>
            <person name="Lee Y.-H."/>
            <person name="Lespinet O."/>
            <person name="Schwartz D.C."/>
            <person name="Thon M.R."/>
            <person name="O'Connell R.J."/>
        </authorList>
    </citation>
    <scope>NUCLEOTIDE SEQUENCE [LARGE SCALE GENOMIC DNA]</scope>
    <source>
        <strain evidence="4">IMI 349063</strain>
    </source>
</reference>
<keyword evidence="1" id="KW-0732">Signal</keyword>
<dbReference type="InterPro" id="IPR000073">
    <property type="entry name" value="AB_hydrolase_1"/>
</dbReference>